<dbReference type="PROSITE" id="PS00108">
    <property type="entry name" value="PROTEIN_KINASE_ST"/>
    <property type="match status" value="1"/>
</dbReference>
<feature type="region of interest" description="Disordered" evidence="1">
    <location>
        <begin position="305"/>
        <end position="334"/>
    </location>
</feature>
<feature type="domain" description="Protein kinase" evidence="2">
    <location>
        <begin position="172"/>
        <end position="530"/>
    </location>
</feature>
<feature type="compositionally biased region" description="Polar residues" evidence="1">
    <location>
        <begin position="905"/>
        <end position="941"/>
    </location>
</feature>
<dbReference type="RefSeq" id="XP_047775264.1">
    <property type="nucleotide sequence ID" value="XM_047920956.1"/>
</dbReference>
<feature type="region of interest" description="Disordered" evidence="1">
    <location>
        <begin position="751"/>
        <end position="949"/>
    </location>
</feature>
<feature type="compositionally biased region" description="Polar residues" evidence="1">
    <location>
        <begin position="652"/>
        <end position="671"/>
    </location>
</feature>
<organism evidence="3 4">
    <name type="scientific">Rhodofomes roseus</name>
    <dbReference type="NCBI Taxonomy" id="34475"/>
    <lineage>
        <taxon>Eukaryota</taxon>
        <taxon>Fungi</taxon>
        <taxon>Dikarya</taxon>
        <taxon>Basidiomycota</taxon>
        <taxon>Agaricomycotina</taxon>
        <taxon>Agaricomycetes</taxon>
        <taxon>Polyporales</taxon>
        <taxon>Rhodofomes</taxon>
    </lineage>
</organism>
<dbReference type="Pfam" id="PF00069">
    <property type="entry name" value="Pkinase"/>
    <property type="match status" value="2"/>
</dbReference>
<evidence type="ECO:0000256" key="1">
    <source>
        <dbReference type="SAM" id="MobiDB-lite"/>
    </source>
</evidence>
<gene>
    <name evidence="3" type="ORF">C8Q71DRAFT_714264</name>
</gene>
<protein>
    <submittedName>
        <fullName evidence="3">Kinase-like protein</fullName>
    </submittedName>
</protein>
<dbReference type="Proteomes" id="UP000814176">
    <property type="component" value="Unassembled WGS sequence"/>
</dbReference>
<dbReference type="PANTHER" id="PTHR24348">
    <property type="entry name" value="SERINE/THREONINE-PROTEIN KINASE UNC-51-RELATED"/>
    <property type="match status" value="1"/>
</dbReference>
<name>A0ABQ8K5I7_9APHY</name>
<feature type="compositionally biased region" description="Low complexity" evidence="1">
    <location>
        <begin position="309"/>
        <end position="334"/>
    </location>
</feature>
<keyword evidence="4" id="KW-1185">Reference proteome</keyword>
<dbReference type="InterPro" id="IPR011009">
    <property type="entry name" value="Kinase-like_dom_sf"/>
</dbReference>
<dbReference type="Gene3D" id="3.30.200.20">
    <property type="entry name" value="Phosphorylase Kinase, domain 1"/>
    <property type="match status" value="1"/>
</dbReference>
<reference evidence="3 4" key="1">
    <citation type="journal article" date="2021" name="Environ. Microbiol.">
        <title>Gene family expansions and transcriptome signatures uncover fungal adaptations to wood decay.</title>
        <authorList>
            <person name="Hage H."/>
            <person name="Miyauchi S."/>
            <person name="Viragh M."/>
            <person name="Drula E."/>
            <person name="Min B."/>
            <person name="Chaduli D."/>
            <person name="Navarro D."/>
            <person name="Favel A."/>
            <person name="Norest M."/>
            <person name="Lesage-Meessen L."/>
            <person name="Balint B."/>
            <person name="Merenyi Z."/>
            <person name="de Eugenio L."/>
            <person name="Morin E."/>
            <person name="Martinez A.T."/>
            <person name="Baldrian P."/>
            <person name="Stursova M."/>
            <person name="Martinez M.J."/>
            <person name="Novotny C."/>
            <person name="Magnuson J.K."/>
            <person name="Spatafora J.W."/>
            <person name="Maurice S."/>
            <person name="Pangilinan J."/>
            <person name="Andreopoulos W."/>
            <person name="LaButti K."/>
            <person name="Hundley H."/>
            <person name="Na H."/>
            <person name="Kuo A."/>
            <person name="Barry K."/>
            <person name="Lipzen A."/>
            <person name="Henrissat B."/>
            <person name="Riley R."/>
            <person name="Ahrendt S."/>
            <person name="Nagy L.G."/>
            <person name="Grigoriev I.V."/>
            <person name="Martin F."/>
            <person name="Rosso M.N."/>
        </authorList>
    </citation>
    <scope>NUCLEOTIDE SEQUENCE [LARGE SCALE GENOMIC DNA]</scope>
    <source>
        <strain evidence="3 4">CIRM-BRFM 1785</strain>
    </source>
</reference>
<dbReference type="PROSITE" id="PS50011">
    <property type="entry name" value="PROTEIN_KINASE_DOM"/>
    <property type="match status" value="1"/>
</dbReference>
<dbReference type="PANTHER" id="PTHR24348:SF68">
    <property type="entry name" value="SERINE_THREONINE-PROTEIN KINASE ATG1C"/>
    <property type="match status" value="1"/>
</dbReference>
<accession>A0ABQ8K5I7</accession>
<dbReference type="Gene3D" id="1.10.510.10">
    <property type="entry name" value="Transferase(Phosphotransferase) domain 1"/>
    <property type="match status" value="1"/>
</dbReference>
<evidence type="ECO:0000313" key="3">
    <source>
        <dbReference type="EMBL" id="KAH9832245.1"/>
    </source>
</evidence>
<feature type="compositionally biased region" description="Low complexity" evidence="1">
    <location>
        <begin position="621"/>
        <end position="635"/>
    </location>
</feature>
<dbReference type="EMBL" id="JADCUA010000022">
    <property type="protein sequence ID" value="KAH9832245.1"/>
    <property type="molecule type" value="Genomic_DNA"/>
</dbReference>
<feature type="compositionally biased region" description="Low complexity" evidence="1">
    <location>
        <begin position="768"/>
        <end position="777"/>
    </location>
</feature>
<feature type="compositionally biased region" description="Basic residues" evidence="1">
    <location>
        <begin position="636"/>
        <end position="647"/>
    </location>
</feature>
<feature type="compositionally biased region" description="Low complexity" evidence="1">
    <location>
        <begin position="878"/>
        <end position="904"/>
    </location>
</feature>
<evidence type="ECO:0000259" key="2">
    <source>
        <dbReference type="PROSITE" id="PS50011"/>
    </source>
</evidence>
<dbReference type="SMART" id="SM00220">
    <property type="entry name" value="S_TKc"/>
    <property type="match status" value="1"/>
</dbReference>
<dbReference type="InterPro" id="IPR045269">
    <property type="entry name" value="Atg1-like"/>
</dbReference>
<feature type="region of interest" description="Disordered" evidence="1">
    <location>
        <begin position="963"/>
        <end position="1051"/>
    </location>
</feature>
<feature type="region of interest" description="Disordered" evidence="1">
    <location>
        <begin position="553"/>
        <end position="696"/>
    </location>
</feature>
<comment type="caution">
    <text evidence="3">The sequence shown here is derived from an EMBL/GenBank/DDBJ whole genome shotgun (WGS) entry which is preliminary data.</text>
</comment>
<dbReference type="SUPFAM" id="SSF56112">
    <property type="entry name" value="Protein kinase-like (PK-like)"/>
    <property type="match status" value="1"/>
</dbReference>
<proteinExistence type="predicted"/>
<evidence type="ECO:0000313" key="4">
    <source>
        <dbReference type="Proteomes" id="UP000814176"/>
    </source>
</evidence>
<feature type="compositionally biased region" description="Polar residues" evidence="1">
    <location>
        <begin position="591"/>
        <end position="605"/>
    </location>
</feature>
<feature type="compositionally biased region" description="Acidic residues" evidence="1">
    <location>
        <begin position="607"/>
        <end position="618"/>
    </location>
</feature>
<sequence>MLQYPVQLPPLSLTSSKRTPLIRRDTSDDFQNGSLTHKRAFNDKLVPSRPSHHVVPIHVSTAFSTASSPASTPPSSPSPNPRVSNKHVPRSPLISSSRKLPSPAPRSPHPLKSNLSFDDKSFGSSSSSVVVDILSQGDLVGEGLSLQGETIARVPISSSEPRADHDEPAKEFEVVRTLGTGSYAVVYLVREVLLRPGSPPSDDEHGVAVTGSMEMDDDYFARHRAVEYGREYAVKVLSKANLDRDALDAQLFEATIHQSLPAHPNIVTLHRTLETPSFLLLLLEFVPGEDLFYFLEQARDHYEVDPMASDPSTTPPSDSSCSTSHTPSSPSLLSSLAPSQLLSRTRLRLIASMFSQMCEAVAVCHDHSVFHRDIKPENFIVTDGWTTLPDGRRERKVVVKLTDFGLSTTDTDSADMDCGSAPYMSFECRNNLHPTYSPRAADVWSLGIVLINMLYHYNPWTDAAEGACGSFEAFRQAPVSFFMTRFTGMTLSVAEFLATKVFCLLDGPRDSGKRISARAFGIWVRDLPTLLVGEKPGHARTVSISSVHGYRLSSIPHSRRPSLRSVTPIDMSGSQRASRSMSRAPSIVSPLASSAAETSMLSTVPDQENEEQDQDEQDAMGRTASGAASSRSVSTQKRRKRGARKGKGAALSPTNPQDVTLNTLAEASQSLAREISRTSRHSQGVSTSGRPRHSDATAPAIIPHILVPPYPLSSSAMASTTSFPASTISKKPSKWKLSFGKASSAGVKVPSVEEMPSDAGNGGPLNTSSKSMSSTASNVTNLLMSLNAPPATSSTSKPEIEEMGNWSHRGRPTKNHPYGQNAGNSSTWGPSSSSVFSANGTPERRGPYGADQRSQRAVSPASKRGVSPTSTRSGRPLASSASSMASSNWRTSMSSAGTSTSAFTKYSNGSTRSVSTAATSLSSGSWRSNYTGASKYSSGSENRPAGMPANIKFVQGTPWEIDQMAPHMPRNPRHEVDNRYGGPPPRNPRRTKPAESGLDTISERPHIKPASPRMDAATSTTDLSGQRERYDGEGSAEGDQDGPRKVQKGQINALAKMLSALRR</sequence>
<feature type="region of interest" description="Disordered" evidence="1">
    <location>
        <begin position="64"/>
        <end position="118"/>
    </location>
</feature>
<feature type="compositionally biased region" description="Low complexity" evidence="1">
    <location>
        <begin position="825"/>
        <end position="837"/>
    </location>
</feature>
<feature type="compositionally biased region" description="Pro residues" evidence="1">
    <location>
        <begin position="71"/>
        <end position="80"/>
    </location>
</feature>
<feature type="region of interest" description="Disordered" evidence="1">
    <location>
        <begin position="1"/>
        <end position="35"/>
    </location>
</feature>
<dbReference type="InterPro" id="IPR000719">
    <property type="entry name" value="Prot_kinase_dom"/>
</dbReference>
<dbReference type="InterPro" id="IPR008271">
    <property type="entry name" value="Ser/Thr_kinase_AS"/>
</dbReference>
<dbReference type="GeneID" id="72001688"/>
<feature type="compositionally biased region" description="Polar residues" evidence="1">
    <location>
        <begin position="778"/>
        <end position="797"/>
    </location>
</feature>
<feature type="compositionally biased region" description="Polar residues" evidence="1">
    <location>
        <begin position="572"/>
        <end position="583"/>
    </location>
</feature>